<dbReference type="PROSITE" id="PS00198">
    <property type="entry name" value="4FE4S_FER_1"/>
    <property type="match status" value="1"/>
</dbReference>
<dbReference type="Pfam" id="PF13510">
    <property type="entry name" value="Fer2_4"/>
    <property type="match status" value="1"/>
</dbReference>
<dbReference type="EMBL" id="LOCK01000014">
    <property type="protein sequence ID" value="KTE92484.1"/>
    <property type="molecule type" value="Genomic_DNA"/>
</dbReference>
<keyword evidence="3" id="KW-0411">Iron-sulfur</keyword>
<evidence type="ECO:0000256" key="2">
    <source>
        <dbReference type="ARBA" id="ARBA00023004"/>
    </source>
</evidence>
<feature type="domain" description="2Fe-2S ferredoxin-type" evidence="4">
    <location>
        <begin position="3"/>
        <end position="83"/>
    </location>
</feature>
<dbReference type="Proteomes" id="UP000054623">
    <property type="component" value="Unassembled WGS sequence"/>
</dbReference>
<feature type="domain" description="4Fe-4S ferredoxin-type" evidence="5">
    <location>
        <begin position="169"/>
        <end position="198"/>
    </location>
</feature>
<dbReference type="Gene3D" id="3.10.20.740">
    <property type="match status" value="1"/>
</dbReference>
<dbReference type="InterPro" id="IPR017900">
    <property type="entry name" value="4Fe4S_Fe_S_CS"/>
</dbReference>
<evidence type="ECO:0000259" key="5">
    <source>
        <dbReference type="PROSITE" id="PS51379"/>
    </source>
</evidence>
<dbReference type="RefSeq" id="WP_058490971.1">
    <property type="nucleotide sequence ID" value="NZ_LOCK01000014.1"/>
</dbReference>
<protein>
    <recommendedName>
        <fullName evidence="8">Ferredoxin</fullName>
    </recommendedName>
</protein>
<sequence>MAPCITIQVDGKQLEADENGVLLTVLVDNGFTVPALCYHPRLGGHSRCSLCIVEVNQGGQWETRHACELHCRAGLQVRTDSPGILNKRAWAAWLLLQGGPFPDTALENMLRQIARGKDLAPPGTNPPGLGTKAQPGCILCGRCIAVCQKTGRNHLTFLGRGKKLRVGFVGSRSHPEGCGACKACRQFCPTGYIQTNGESAFSAKLY</sequence>
<evidence type="ECO:0000313" key="6">
    <source>
        <dbReference type="EMBL" id="KTE92484.1"/>
    </source>
</evidence>
<dbReference type="InterPro" id="IPR001041">
    <property type="entry name" value="2Fe-2S_ferredoxin-type"/>
</dbReference>
<dbReference type="InterPro" id="IPR036010">
    <property type="entry name" value="2Fe-2S_ferredoxin-like_sf"/>
</dbReference>
<dbReference type="Gene3D" id="3.30.70.20">
    <property type="match status" value="1"/>
</dbReference>
<evidence type="ECO:0000256" key="3">
    <source>
        <dbReference type="ARBA" id="ARBA00023014"/>
    </source>
</evidence>
<evidence type="ECO:0000259" key="4">
    <source>
        <dbReference type="PROSITE" id="PS51085"/>
    </source>
</evidence>
<dbReference type="OrthoDB" id="9803192at2"/>
<keyword evidence="1" id="KW-0479">Metal-binding</keyword>
<dbReference type="GO" id="GO:0051536">
    <property type="term" value="F:iron-sulfur cluster binding"/>
    <property type="evidence" value="ECO:0007669"/>
    <property type="project" value="UniProtKB-KW"/>
</dbReference>
<accession>A0A0W1JL41</accession>
<name>A0A0W1JL41_DESHA</name>
<evidence type="ECO:0000313" key="7">
    <source>
        <dbReference type="Proteomes" id="UP000054623"/>
    </source>
</evidence>
<dbReference type="Pfam" id="PF12838">
    <property type="entry name" value="Fer4_7"/>
    <property type="match status" value="1"/>
</dbReference>
<evidence type="ECO:0000256" key="1">
    <source>
        <dbReference type="ARBA" id="ARBA00022723"/>
    </source>
</evidence>
<dbReference type="GO" id="GO:0046872">
    <property type="term" value="F:metal ion binding"/>
    <property type="evidence" value="ECO:0007669"/>
    <property type="project" value="UniProtKB-KW"/>
</dbReference>
<dbReference type="PROSITE" id="PS51085">
    <property type="entry name" value="2FE2S_FER_2"/>
    <property type="match status" value="1"/>
</dbReference>
<evidence type="ECO:0008006" key="8">
    <source>
        <dbReference type="Google" id="ProtNLM"/>
    </source>
</evidence>
<dbReference type="SUPFAM" id="SSF54862">
    <property type="entry name" value="4Fe-4S ferredoxins"/>
    <property type="match status" value="1"/>
</dbReference>
<proteinExistence type="predicted"/>
<reference evidence="6 7" key="1">
    <citation type="submission" date="2015-12" db="EMBL/GenBank/DDBJ databases">
        <title>Draft Genome Sequence of Desulfitobacterium hafniense Strain DH, a Sulfate-reducing Bacterium Isolated from Paddy Soils.</title>
        <authorList>
            <person name="Bao P."/>
            <person name="Zhang X."/>
            <person name="Li G."/>
        </authorList>
    </citation>
    <scope>NUCLEOTIDE SEQUENCE [LARGE SCALE GENOMIC DNA]</scope>
    <source>
        <strain evidence="6 7">DH</strain>
    </source>
</reference>
<gene>
    <name evidence="6" type="ORF">AT727_19230</name>
</gene>
<dbReference type="AlphaFoldDB" id="A0A0W1JL41"/>
<dbReference type="PROSITE" id="PS51379">
    <property type="entry name" value="4FE4S_FER_2"/>
    <property type="match status" value="1"/>
</dbReference>
<comment type="caution">
    <text evidence="6">The sequence shown here is derived from an EMBL/GenBank/DDBJ whole genome shotgun (WGS) entry which is preliminary data.</text>
</comment>
<keyword evidence="2" id="KW-0408">Iron</keyword>
<organism evidence="6 7">
    <name type="scientific">Desulfitobacterium hafniense</name>
    <name type="common">Desulfitobacterium frappieri</name>
    <dbReference type="NCBI Taxonomy" id="49338"/>
    <lineage>
        <taxon>Bacteria</taxon>
        <taxon>Bacillati</taxon>
        <taxon>Bacillota</taxon>
        <taxon>Clostridia</taxon>
        <taxon>Eubacteriales</taxon>
        <taxon>Desulfitobacteriaceae</taxon>
        <taxon>Desulfitobacterium</taxon>
    </lineage>
</organism>
<dbReference type="SUPFAM" id="SSF54292">
    <property type="entry name" value="2Fe-2S ferredoxin-like"/>
    <property type="match status" value="1"/>
</dbReference>
<dbReference type="InterPro" id="IPR017896">
    <property type="entry name" value="4Fe4S_Fe-S-bd"/>
</dbReference>